<proteinExistence type="predicted"/>
<evidence type="ECO:0000313" key="4">
    <source>
        <dbReference type="Proteomes" id="UP000317303"/>
    </source>
</evidence>
<dbReference type="RefSeq" id="WP_030534592.1">
    <property type="nucleotide sequence ID" value="NZ_JOIJ01000048.1"/>
</dbReference>
<comment type="caution">
    <text evidence="3">The sequence shown here is derived from an EMBL/GenBank/DDBJ whole genome shotgun (WGS) entry which is preliminary data.</text>
</comment>
<feature type="signal peptide" evidence="2">
    <location>
        <begin position="1"/>
        <end position="21"/>
    </location>
</feature>
<dbReference type="InterPro" id="IPR024520">
    <property type="entry name" value="DUF3558"/>
</dbReference>
<evidence type="ECO:0000313" key="3">
    <source>
        <dbReference type="EMBL" id="TWH22551.1"/>
    </source>
</evidence>
<feature type="region of interest" description="Disordered" evidence="1">
    <location>
        <begin position="22"/>
        <end position="67"/>
    </location>
</feature>
<evidence type="ECO:0000256" key="1">
    <source>
        <dbReference type="SAM" id="MobiDB-lite"/>
    </source>
</evidence>
<dbReference type="OrthoDB" id="3695377at2"/>
<accession>A0A660CMR6</accession>
<dbReference type="Pfam" id="PF12079">
    <property type="entry name" value="DUF3558"/>
    <property type="match status" value="1"/>
</dbReference>
<reference evidence="3 4" key="1">
    <citation type="submission" date="2019-07" db="EMBL/GenBank/DDBJ databases">
        <title>R&amp;d 2014.</title>
        <authorList>
            <person name="Klenk H.-P."/>
        </authorList>
    </citation>
    <scope>NUCLEOTIDE SEQUENCE [LARGE SCALE GENOMIC DNA]</scope>
    <source>
        <strain evidence="3 4">DSM 43194</strain>
    </source>
</reference>
<feature type="chain" id="PRO_5024996747" evidence="2">
    <location>
        <begin position="22"/>
        <end position="209"/>
    </location>
</feature>
<protein>
    <submittedName>
        <fullName evidence="3">Uncharacterized protein DUF3558</fullName>
    </submittedName>
</protein>
<dbReference type="Proteomes" id="UP000317303">
    <property type="component" value="Unassembled WGS sequence"/>
</dbReference>
<evidence type="ECO:0000256" key="2">
    <source>
        <dbReference type="SAM" id="SignalP"/>
    </source>
</evidence>
<dbReference type="AlphaFoldDB" id="A0A660CMR6"/>
<sequence length="209" mass="21818">MKRVLVALACGAAFVATGCSADGEEGEAQPAPDTQVGSPTESAPREELPHSGAPAVDQPLPESVLSGHPCDLLERAQVEDALGEGASQGTVADEEGLGPRCDWGSARQDAGFVVSFYTDAAQGLSSWYANTRPKMKIFEEVEPIDGLPTVAFKKSHDDPICTLVTGISDKYAVGTTVTISTEKEDEGVDACQVGRQLATEVIGKLKAKA</sequence>
<name>A0A660CMR6_9PSEU</name>
<keyword evidence="2" id="KW-0732">Signal</keyword>
<keyword evidence="4" id="KW-1185">Reference proteome</keyword>
<organism evidence="3 4">
    <name type="scientific">Prauserella rugosa</name>
    <dbReference type="NCBI Taxonomy" id="43354"/>
    <lineage>
        <taxon>Bacteria</taxon>
        <taxon>Bacillati</taxon>
        <taxon>Actinomycetota</taxon>
        <taxon>Actinomycetes</taxon>
        <taxon>Pseudonocardiales</taxon>
        <taxon>Pseudonocardiaceae</taxon>
        <taxon>Prauserella</taxon>
    </lineage>
</organism>
<dbReference type="PROSITE" id="PS51257">
    <property type="entry name" value="PROKAR_LIPOPROTEIN"/>
    <property type="match status" value="1"/>
</dbReference>
<dbReference type="EMBL" id="VLJV01000001">
    <property type="protein sequence ID" value="TWH22551.1"/>
    <property type="molecule type" value="Genomic_DNA"/>
</dbReference>
<gene>
    <name evidence="3" type="ORF">JD82_04433</name>
</gene>